<reference evidence="3 4" key="1">
    <citation type="journal article" date="2011" name="J. Bacteriol.">
        <title>Genome sequence of Chthoniobacter flavus Ellin428, an aerobic heterotrophic soil bacterium.</title>
        <authorList>
            <person name="Kant R."/>
            <person name="van Passel M.W."/>
            <person name="Palva A."/>
            <person name="Lucas S."/>
            <person name="Lapidus A."/>
            <person name="Glavina Del Rio T."/>
            <person name="Dalin E."/>
            <person name="Tice H."/>
            <person name="Bruce D."/>
            <person name="Goodwin L."/>
            <person name="Pitluck S."/>
            <person name="Larimer F.W."/>
            <person name="Land M.L."/>
            <person name="Hauser L."/>
            <person name="Sangwan P."/>
            <person name="de Vos W.M."/>
            <person name="Janssen P.H."/>
            <person name="Smidt H."/>
        </authorList>
    </citation>
    <scope>NUCLEOTIDE SEQUENCE [LARGE SCALE GENOMIC DNA]</scope>
    <source>
        <strain evidence="3 4">Ellin428</strain>
    </source>
</reference>
<dbReference type="PANTHER" id="PTHR34512:SF30">
    <property type="entry name" value="OUTER MEMBRANE PROTEIN ASSEMBLY FACTOR BAMB"/>
    <property type="match status" value="1"/>
</dbReference>
<name>B4D7Y9_9BACT</name>
<comment type="caution">
    <text evidence="3">The sequence shown here is derived from an EMBL/GenBank/DDBJ whole genome shotgun (WGS) entry which is preliminary data.</text>
</comment>
<dbReference type="PANTHER" id="PTHR34512">
    <property type="entry name" value="CELL SURFACE PROTEIN"/>
    <property type="match status" value="1"/>
</dbReference>
<sequence length="215" mass="23895">MKLRHALPFTLLIAALPLYAAKKEKSTKEESAKSDAAQQGWLDWRGPFQTGVSLEKGLPDKIDAKKPLWTADFPGQSAPVISNGKLYIMGYLGEGADLQEGVGCFDADTGKMEWKQLFNDFLSDVIYLRYANSSPGIDPETGNVYIQNSSGIFAAFTADGKLLWKHSMMEEYGRMTFPNNRTASPLIDKGPGHHPRHHRGVGILRCARRSLLRVR</sequence>
<organism evidence="3 4">
    <name type="scientific">Chthoniobacter flavus Ellin428</name>
    <dbReference type="NCBI Taxonomy" id="497964"/>
    <lineage>
        <taxon>Bacteria</taxon>
        <taxon>Pseudomonadati</taxon>
        <taxon>Verrucomicrobiota</taxon>
        <taxon>Spartobacteria</taxon>
        <taxon>Chthoniobacterales</taxon>
        <taxon>Chthoniobacteraceae</taxon>
        <taxon>Chthoniobacter</taxon>
    </lineage>
</organism>
<dbReference type="RefSeq" id="WP_006982350.1">
    <property type="nucleotide sequence ID" value="NZ_ABVL01000019.1"/>
</dbReference>
<dbReference type="STRING" id="497964.CfE428DRAFT_5029"/>
<dbReference type="eggNOG" id="COG1520">
    <property type="taxonomic scope" value="Bacteria"/>
</dbReference>
<dbReference type="SUPFAM" id="SSF50998">
    <property type="entry name" value="Quinoprotein alcohol dehydrogenase-like"/>
    <property type="match status" value="1"/>
</dbReference>
<dbReference type="InterPro" id="IPR011047">
    <property type="entry name" value="Quinoprotein_ADH-like_sf"/>
</dbReference>
<accession>B4D7Y9</accession>
<feature type="chain" id="PRO_5002803265" description="Pyrrolo-quinoline quinone repeat domain-containing protein" evidence="1">
    <location>
        <begin position="21"/>
        <end position="215"/>
    </location>
</feature>
<proteinExistence type="predicted"/>
<dbReference type="Proteomes" id="UP000005824">
    <property type="component" value="Unassembled WGS sequence"/>
</dbReference>
<dbReference type="InterPro" id="IPR002372">
    <property type="entry name" value="PQQ_rpt_dom"/>
</dbReference>
<dbReference type="InParanoid" id="B4D7Y9"/>
<evidence type="ECO:0000313" key="3">
    <source>
        <dbReference type="EMBL" id="EDY17512.1"/>
    </source>
</evidence>
<keyword evidence="4" id="KW-1185">Reference proteome</keyword>
<keyword evidence="1" id="KW-0732">Signal</keyword>
<evidence type="ECO:0000256" key="1">
    <source>
        <dbReference type="SAM" id="SignalP"/>
    </source>
</evidence>
<dbReference type="Gene3D" id="2.130.10.10">
    <property type="entry name" value="YVTN repeat-like/Quinoprotein amine dehydrogenase"/>
    <property type="match status" value="1"/>
</dbReference>
<dbReference type="EMBL" id="ABVL01000019">
    <property type="protein sequence ID" value="EDY17512.1"/>
    <property type="molecule type" value="Genomic_DNA"/>
</dbReference>
<dbReference type="InterPro" id="IPR015943">
    <property type="entry name" value="WD40/YVTN_repeat-like_dom_sf"/>
</dbReference>
<protein>
    <recommendedName>
        <fullName evidence="2">Pyrrolo-quinoline quinone repeat domain-containing protein</fullName>
    </recommendedName>
</protein>
<feature type="domain" description="Pyrrolo-quinoline quinone repeat" evidence="2">
    <location>
        <begin position="65"/>
        <end position="188"/>
    </location>
</feature>
<dbReference type="AlphaFoldDB" id="B4D7Y9"/>
<evidence type="ECO:0000259" key="2">
    <source>
        <dbReference type="Pfam" id="PF13360"/>
    </source>
</evidence>
<feature type="signal peptide" evidence="1">
    <location>
        <begin position="1"/>
        <end position="20"/>
    </location>
</feature>
<gene>
    <name evidence="3" type="ORF">CfE428DRAFT_5029</name>
</gene>
<dbReference type="Pfam" id="PF13360">
    <property type="entry name" value="PQQ_2"/>
    <property type="match status" value="1"/>
</dbReference>
<evidence type="ECO:0000313" key="4">
    <source>
        <dbReference type="Proteomes" id="UP000005824"/>
    </source>
</evidence>